<keyword evidence="3" id="KW-0235">DNA replication</keyword>
<dbReference type="InterPro" id="IPR012340">
    <property type="entry name" value="NA-bd_OB-fold"/>
</dbReference>
<organism evidence="8 9">
    <name type="scientific">Cherax quadricarinatus</name>
    <name type="common">Australian red claw crayfish</name>
    <dbReference type="NCBI Taxonomy" id="27406"/>
    <lineage>
        <taxon>Eukaryota</taxon>
        <taxon>Metazoa</taxon>
        <taxon>Ecdysozoa</taxon>
        <taxon>Arthropoda</taxon>
        <taxon>Crustacea</taxon>
        <taxon>Multicrustacea</taxon>
        <taxon>Malacostraca</taxon>
        <taxon>Eumalacostraca</taxon>
        <taxon>Eucarida</taxon>
        <taxon>Decapoda</taxon>
        <taxon>Pleocyemata</taxon>
        <taxon>Astacidea</taxon>
        <taxon>Parastacoidea</taxon>
        <taxon>Parastacidae</taxon>
        <taxon>Cherax</taxon>
    </lineage>
</organism>
<keyword evidence="5" id="KW-0539">Nucleus</keyword>
<dbReference type="InterPro" id="IPR014646">
    <property type="entry name" value="Rfa2/RPA32"/>
</dbReference>
<dbReference type="Gene3D" id="1.10.10.10">
    <property type="entry name" value="Winged helix-like DNA-binding domain superfamily/Winged helix DNA-binding domain"/>
    <property type="match status" value="1"/>
</dbReference>
<evidence type="ECO:0000256" key="1">
    <source>
        <dbReference type="ARBA" id="ARBA00004123"/>
    </source>
</evidence>
<sequence length="277" mass="29923">MWNSTAGGFDSGYGGGNDGGFMNSQNQFASPGGQDQKKARHSQNLVPVTIKNIIDFEGDNLLIAGMEVHMVDVVGLIRAVDITSTRITYTIDDHTATIEAVQWQEPEQGSDDPARGSLMEMTYCRVSGAIRSQMGKRHIIVFRIAPITDINLITTHILEVIHCVLKLQHLNSLGGDTGPSHPAVMSNSLVGASGLDGGTKTTNMGGMNMQGLNAQQRMVFQAIYQSSDEGGAGRENIYSVLKGKLSPPQIDQALEFLSSEGHVYTTIDDDHFRAIES</sequence>
<dbReference type="AlphaFoldDB" id="A0AAW0X4P5"/>
<comment type="similarity">
    <text evidence="2">Belongs to the replication factor A protein 2 family.</text>
</comment>
<comment type="caution">
    <text evidence="8">The sequence shown here is derived from an EMBL/GenBank/DDBJ whole genome shotgun (WGS) entry which is preliminary data.</text>
</comment>
<keyword evidence="9" id="KW-1185">Reference proteome</keyword>
<dbReference type="Gene3D" id="2.40.50.140">
    <property type="entry name" value="Nucleic acid-binding proteins"/>
    <property type="match status" value="1"/>
</dbReference>
<dbReference type="InterPro" id="IPR036390">
    <property type="entry name" value="WH_DNA-bd_sf"/>
</dbReference>
<dbReference type="CDD" id="cd04478">
    <property type="entry name" value="RPA2_DBD_D"/>
    <property type="match status" value="1"/>
</dbReference>
<gene>
    <name evidence="8" type="ORF">OTU49_006741</name>
</gene>
<dbReference type="InterPro" id="IPR014892">
    <property type="entry name" value="RPA_C"/>
</dbReference>
<dbReference type="Pfam" id="PF08784">
    <property type="entry name" value="RPA_C"/>
    <property type="match status" value="1"/>
</dbReference>
<dbReference type="GO" id="GO:0000724">
    <property type="term" value="P:double-strand break repair via homologous recombination"/>
    <property type="evidence" value="ECO:0007669"/>
    <property type="project" value="TreeGrafter"/>
</dbReference>
<evidence type="ECO:0000256" key="5">
    <source>
        <dbReference type="ARBA" id="ARBA00023242"/>
    </source>
</evidence>
<dbReference type="GO" id="GO:0005662">
    <property type="term" value="C:DNA replication factor A complex"/>
    <property type="evidence" value="ECO:0007669"/>
    <property type="project" value="TreeGrafter"/>
</dbReference>
<feature type="domain" description="Replication protein A C-terminal" evidence="7">
    <location>
        <begin position="177"/>
        <end position="270"/>
    </location>
</feature>
<feature type="region of interest" description="Disordered" evidence="6">
    <location>
        <begin position="16"/>
        <end position="42"/>
    </location>
</feature>
<evidence type="ECO:0000256" key="4">
    <source>
        <dbReference type="ARBA" id="ARBA00023125"/>
    </source>
</evidence>
<dbReference type="EMBL" id="JARKIK010000055">
    <property type="protein sequence ID" value="KAK8733064.1"/>
    <property type="molecule type" value="Genomic_DNA"/>
</dbReference>
<dbReference type="GO" id="GO:0035861">
    <property type="term" value="C:site of double-strand break"/>
    <property type="evidence" value="ECO:0007669"/>
    <property type="project" value="TreeGrafter"/>
</dbReference>
<dbReference type="GO" id="GO:0006289">
    <property type="term" value="P:nucleotide-excision repair"/>
    <property type="evidence" value="ECO:0007669"/>
    <property type="project" value="TreeGrafter"/>
</dbReference>
<accession>A0AAW0X4P5</accession>
<name>A0AAW0X4P5_CHEQU</name>
<dbReference type="GO" id="GO:0003697">
    <property type="term" value="F:single-stranded DNA binding"/>
    <property type="evidence" value="ECO:0007669"/>
    <property type="project" value="TreeGrafter"/>
</dbReference>
<evidence type="ECO:0000256" key="2">
    <source>
        <dbReference type="ARBA" id="ARBA00007815"/>
    </source>
</evidence>
<dbReference type="InterPro" id="IPR040260">
    <property type="entry name" value="RFA2-like"/>
</dbReference>
<dbReference type="GO" id="GO:0000781">
    <property type="term" value="C:chromosome, telomeric region"/>
    <property type="evidence" value="ECO:0007669"/>
    <property type="project" value="TreeGrafter"/>
</dbReference>
<evidence type="ECO:0000256" key="6">
    <source>
        <dbReference type="SAM" id="MobiDB-lite"/>
    </source>
</evidence>
<dbReference type="Proteomes" id="UP001445076">
    <property type="component" value="Unassembled WGS sequence"/>
</dbReference>
<protein>
    <recommendedName>
        <fullName evidence="7">Replication protein A C-terminal domain-containing protein</fullName>
    </recommendedName>
</protein>
<evidence type="ECO:0000256" key="3">
    <source>
        <dbReference type="ARBA" id="ARBA00022705"/>
    </source>
</evidence>
<proteinExistence type="inferred from homology"/>
<dbReference type="GO" id="GO:0006260">
    <property type="term" value="P:DNA replication"/>
    <property type="evidence" value="ECO:0007669"/>
    <property type="project" value="UniProtKB-KW"/>
</dbReference>
<dbReference type="EMBL" id="JARKIK010000055">
    <property type="protein sequence ID" value="KAK8733065.1"/>
    <property type="molecule type" value="Genomic_DNA"/>
</dbReference>
<dbReference type="PANTHER" id="PTHR13989">
    <property type="entry name" value="REPLICATION PROTEIN A-RELATED"/>
    <property type="match status" value="1"/>
</dbReference>
<comment type="subcellular location">
    <subcellularLocation>
        <location evidence="1">Nucleus</location>
    </subcellularLocation>
</comment>
<evidence type="ECO:0000259" key="7">
    <source>
        <dbReference type="Pfam" id="PF08784"/>
    </source>
</evidence>
<reference evidence="8 9" key="1">
    <citation type="journal article" date="2024" name="BMC Genomics">
        <title>Genome assembly of redclaw crayfish (Cherax quadricarinatus) provides insights into its immune adaptation and hypoxia tolerance.</title>
        <authorList>
            <person name="Liu Z."/>
            <person name="Zheng J."/>
            <person name="Li H."/>
            <person name="Fang K."/>
            <person name="Wang S."/>
            <person name="He J."/>
            <person name="Zhou D."/>
            <person name="Weng S."/>
            <person name="Chi M."/>
            <person name="Gu Z."/>
            <person name="He J."/>
            <person name="Li F."/>
            <person name="Wang M."/>
        </authorList>
    </citation>
    <scope>NUCLEOTIDE SEQUENCE [LARGE SCALE GENOMIC DNA]</scope>
    <source>
        <strain evidence="8">ZL_2023a</strain>
    </source>
</reference>
<evidence type="ECO:0000313" key="8">
    <source>
        <dbReference type="EMBL" id="KAK8733064.1"/>
    </source>
</evidence>
<dbReference type="InterPro" id="IPR036388">
    <property type="entry name" value="WH-like_DNA-bd_sf"/>
</dbReference>
<dbReference type="SUPFAM" id="SSF50249">
    <property type="entry name" value="Nucleic acid-binding proteins"/>
    <property type="match status" value="1"/>
</dbReference>
<reference evidence="8" key="2">
    <citation type="submission" date="2024-01" db="EMBL/GenBank/DDBJ databases">
        <authorList>
            <person name="He J."/>
            <person name="Wang M."/>
            <person name="Zheng J."/>
            <person name="Liu Z."/>
        </authorList>
    </citation>
    <scope>NUCLEOTIDE SEQUENCE</scope>
    <source>
        <strain evidence="8">ZL_2023a</strain>
        <tissue evidence="8">Muscle</tissue>
    </source>
</reference>
<evidence type="ECO:0000313" key="9">
    <source>
        <dbReference type="Proteomes" id="UP001445076"/>
    </source>
</evidence>
<dbReference type="PIRSF" id="PIRSF036949">
    <property type="entry name" value="RPA32"/>
    <property type="match status" value="1"/>
</dbReference>
<keyword evidence="4" id="KW-0238">DNA-binding</keyword>
<dbReference type="FunFam" id="1.10.10.10:FF:000168">
    <property type="entry name" value="Replication protein A 32 kDa subunit"/>
    <property type="match status" value="1"/>
</dbReference>
<dbReference type="SUPFAM" id="SSF46785">
    <property type="entry name" value="Winged helix' DNA-binding domain"/>
    <property type="match status" value="1"/>
</dbReference>
<dbReference type="PANTHER" id="PTHR13989:SF16">
    <property type="entry name" value="REPLICATION PROTEIN A2"/>
    <property type="match status" value="1"/>
</dbReference>